<evidence type="ECO:0000256" key="2">
    <source>
        <dbReference type="ARBA" id="ARBA00022670"/>
    </source>
</evidence>
<evidence type="ECO:0000256" key="6">
    <source>
        <dbReference type="PROSITE-ProRule" id="PRU01240"/>
    </source>
</evidence>
<dbReference type="InterPro" id="IPR023828">
    <property type="entry name" value="Peptidase_S8_Ser-AS"/>
</dbReference>
<accession>A0ABT2F783</accession>
<dbReference type="PROSITE" id="PS00136">
    <property type="entry name" value="SUBTILASE_ASP"/>
    <property type="match status" value="1"/>
</dbReference>
<sequence>MSSSSVQTQADDVKLNKYNILLKTEVSMDNVEKELEKGGIAVVNKIPEIGFMTISTEKSKQNIKETNDYCIEEIAEDDTRTVKPNICYSYKGQVYTNNYFDFWKNQWDMQKSISNGVKFIHKSTGKATIGVIDSGVTYDNPDIYSNIISVKNFTTDTSTGIVDEQNVLDKTGHATSVVGQISSSGSYSGIAPGMKVRMYRVFDEENAQEQWILKALVQAAKDDVDVINLSFGEYLLENSMDESDRTALINIYQRAVNFAYNQGSVVVASAGNEGINLDNQTELKYHFSSLNGKHYTQIDGSVKDVPAELDHVVTVGSVDASDHISSFSNRGSKVDIYAAGGGTGELSSVGYDKWIAERLFERDWVIVPTLEGKYTYAYGTSIAAPKVSAAIGLIIEKYHLKNQPDEAIKILYDNSRLSDDENGNQFRMLNITNFVQ</sequence>
<evidence type="ECO:0000313" key="10">
    <source>
        <dbReference type="Proteomes" id="UP001206548"/>
    </source>
</evidence>
<dbReference type="PROSITE" id="PS51892">
    <property type="entry name" value="SUBTILASE"/>
    <property type="match status" value="1"/>
</dbReference>
<keyword evidence="4 5" id="KW-0720">Serine protease</keyword>
<protein>
    <recommendedName>
        <fullName evidence="5">Leader peptide-processing serine protease</fullName>
        <ecNumber evidence="5">3.4.21.-</ecNumber>
    </recommendedName>
</protein>
<feature type="active site" description="Charge relay system" evidence="6">
    <location>
        <position position="173"/>
    </location>
</feature>
<dbReference type="Gene3D" id="3.40.50.200">
    <property type="entry name" value="Peptidase S8/S53 domain"/>
    <property type="match status" value="1"/>
</dbReference>
<dbReference type="InterPro" id="IPR023827">
    <property type="entry name" value="Peptidase_S8_Asp-AS"/>
</dbReference>
<dbReference type="EC" id="3.4.21.-" evidence="5"/>
<dbReference type="PROSITE" id="PS00138">
    <property type="entry name" value="SUBTILASE_SER"/>
    <property type="match status" value="1"/>
</dbReference>
<keyword evidence="5" id="KW-0865">Zymogen</keyword>
<dbReference type="PANTHER" id="PTHR43806">
    <property type="entry name" value="PEPTIDASE S8"/>
    <property type="match status" value="1"/>
</dbReference>
<dbReference type="Proteomes" id="UP001206548">
    <property type="component" value="Unassembled WGS sequence"/>
</dbReference>
<evidence type="ECO:0000313" key="9">
    <source>
        <dbReference type="EMBL" id="MCS4488257.1"/>
    </source>
</evidence>
<dbReference type="PRINTS" id="PR00723">
    <property type="entry name" value="SUBTILISIN"/>
</dbReference>
<dbReference type="InterPro" id="IPR015500">
    <property type="entry name" value="Peptidase_S8_subtilisin-rel"/>
</dbReference>
<feature type="domain" description="Peptidase S8/S53" evidence="8">
    <location>
        <begin position="127"/>
        <end position="406"/>
    </location>
</feature>
<keyword evidence="3 5" id="KW-0378">Hydrolase</keyword>
<keyword evidence="10" id="KW-1185">Reference proteome</keyword>
<feature type="active site" description="Charge relay system" evidence="6">
    <location>
        <position position="381"/>
    </location>
</feature>
<feature type="active site" description="Charge relay system" evidence="6">
    <location>
        <position position="133"/>
    </location>
</feature>
<reference evidence="9 10" key="1">
    <citation type="journal article" date="2023" name="Int. J. Syst. Evol. Microbiol.">
        <title>Streptococcus sciuri sp. nov., Staphylococcus marylandisciuri sp. nov. and Staphylococcus americanisciuri sp. nov., isolated from faeces of eastern grey squirrel (Sciurus carolinensis).</title>
        <authorList>
            <person name="Volokhov D.V."/>
            <person name="Zagorodnyaya T.A."/>
            <person name="Furtak V.A."/>
            <person name="Nattanmai G."/>
            <person name="Randall L."/>
            <person name="Jose S."/>
            <person name="Gao Y."/>
            <person name="Eisenberg T."/>
            <person name="Delmonte P."/>
            <person name="Blom J."/>
            <person name="Mitchell K.K."/>
        </authorList>
    </citation>
    <scope>NUCLEOTIDE SEQUENCE [LARGE SCALE GENOMIC DNA]</scope>
    <source>
        <strain evidence="9 10">SQ9-PEA</strain>
    </source>
</reference>
<organism evidence="9 10">
    <name type="scientific">Streptococcus sciuri</name>
    <dbReference type="NCBI Taxonomy" id="2973939"/>
    <lineage>
        <taxon>Bacteria</taxon>
        <taxon>Bacillati</taxon>
        <taxon>Bacillota</taxon>
        <taxon>Bacilli</taxon>
        <taxon>Lactobacillales</taxon>
        <taxon>Streptococcaceae</taxon>
        <taxon>Streptococcus</taxon>
    </lineage>
</organism>
<evidence type="ECO:0000259" key="8">
    <source>
        <dbReference type="Pfam" id="PF00082"/>
    </source>
</evidence>
<evidence type="ECO:0000256" key="5">
    <source>
        <dbReference type="PIRNR" id="PIRNR037875"/>
    </source>
</evidence>
<dbReference type="InterPro" id="IPR036852">
    <property type="entry name" value="Peptidase_S8/S53_dom_sf"/>
</dbReference>
<dbReference type="PANTHER" id="PTHR43806:SF11">
    <property type="entry name" value="CEREVISIN-RELATED"/>
    <property type="match status" value="1"/>
</dbReference>
<evidence type="ECO:0000256" key="1">
    <source>
        <dbReference type="ARBA" id="ARBA00011073"/>
    </source>
</evidence>
<dbReference type="PRINTS" id="PR01779">
    <property type="entry name" value="LANTIPROCESS"/>
</dbReference>
<comment type="caution">
    <text evidence="9">The sequence shown here is derived from an EMBL/GenBank/DDBJ whole genome shotgun (WGS) entry which is preliminary data.</text>
</comment>
<comment type="pathway">
    <text evidence="5">Antibiotic biosynthesis.</text>
</comment>
<dbReference type="InterPro" id="IPR050131">
    <property type="entry name" value="Peptidase_S8_subtilisin-like"/>
</dbReference>
<proteinExistence type="inferred from homology"/>
<dbReference type="InterPro" id="IPR008357">
    <property type="entry name" value="Lanit_process"/>
</dbReference>
<keyword evidence="5" id="KW-0732">Signal</keyword>
<evidence type="ECO:0000256" key="3">
    <source>
        <dbReference type="ARBA" id="ARBA00022801"/>
    </source>
</evidence>
<dbReference type="InterPro" id="IPR000209">
    <property type="entry name" value="Peptidase_S8/S53_dom"/>
</dbReference>
<comment type="similarity">
    <text evidence="1 5 6 7">Belongs to the peptidase S8 family.</text>
</comment>
<name>A0ABT2F783_9STRE</name>
<dbReference type="EMBL" id="JANUXX010000004">
    <property type="protein sequence ID" value="MCS4488257.1"/>
    <property type="molecule type" value="Genomic_DNA"/>
</dbReference>
<dbReference type="PIRSF" id="PIRSF037875">
    <property type="entry name" value="Peptidase_S8_lp"/>
    <property type="match status" value="1"/>
</dbReference>
<evidence type="ECO:0000256" key="4">
    <source>
        <dbReference type="ARBA" id="ARBA00022825"/>
    </source>
</evidence>
<dbReference type="SUPFAM" id="SSF52743">
    <property type="entry name" value="Subtilisin-like"/>
    <property type="match status" value="1"/>
</dbReference>
<dbReference type="CDD" id="cd07482">
    <property type="entry name" value="Peptidases_S8_Lantibiotic_specific_protease"/>
    <property type="match status" value="1"/>
</dbReference>
<evidence type="ECO:0000256" key="7">
    <source>
        <dbReference type="RuleBase" id="RU003355"/>
    </source>
</evidence>
<dbReference type="Pfam" id="PF00082">
    <property type="entry name" value="Peptidase_S8"/>
    <property type="match status" value="1"/>
</dbReference>
<gene>
    <name evidence="9" type="ORF">NXS10_04700</name>
</gene>
<keyword evidence="2 5" id="KW-0645">Protease</keyword>